<dbReference type="KEGG" id="tse:THMIRHAS_18960"/>
<proteinExistence type="predicted"/>
<reference evidence="2" key="1">
    <citation type="submission" date="2019-11" db="EMBL/GenBank/DDBJ databases">
        <title>Isolation and characterization of two novel species in the genus Thiomicrorhabdus.</title>
        <authorList>
            <person name="Mochizuki J."/>
            <person name="Kojima H."/>
            <person name="Fukui M."/>
        </authorList>
    </citation>
    <scope>NUCLEOTIDE SEQUENCE [LARGE SCALE GENOMIC DNA]</scope>
    <source>
        <strain evidence="2">aks77</strain>
    </source>
</reference>
<dbReference type="Proteomes" id="UP000501726">
    <property type="component" value="Chromosome"/>
</dbReference>
<gene>
    <name evidence="1" type="ORF">THMIRHAS_18960</name>
</gene>
<organism evidence="1 2">
    <name type="scientific">Thiosulfatimonas sediminis</name>
    <dbReference type="NCBI Taxonomy" id="2675054"/>
    <lineage>
        <taxon>Bacteria</taxon>
        <taxon>Pseudomonadati</taxon>
        <taxon>Pseudomonadota</taxon>
        <taxon>Gammaproteobacteria</taxon>
        <taxon>Thiotrichales</taxon>
        <taxon>Piscirickettsiaceae</taxon>
        <taxon>Thiosulfatimonas</taxon>
    </lineage>
</organism>
<dbReference type="EMBL" id="AP021889">
    <property type="protein sequence ID" value="BBP46523.1"/>
    <property type="molecule type" value="Genomic_DNA"/>
</dbReference>
<dbReference type="AlphaFoldDB" id="A0A6F8PWK3"/>
<evidence type="ECO:0008006" key="3">
    <source>
        <dbReference type="Google" id="ProtNLM"/>
    </source>
</evidence>
<sequence length="187" mass="21409">MQTANYRDLFSVSLIVIKLFCPSNLLILYGKMSEYSSTIEVEHRVKPLLNQARGNLKNLLESAQVYQALLDTGRDHLPYEMQAHLLGVGFEGQELLLQIDSPAWATRMRFYEPTILGTFQQHFPHLQLRSVKVAVLPNEERPKPKKVMQSHPSQSDALAMQQLSQNVESKELRDALIKLSQRAQKPR</sequence>
<evidence type="ECO:0000313" key="2">
    <source>
        <dbReference type="Proteomes" id="UP000501726"/>
    </source>
</evidence>
<accession>A0A6F8PWK3</accession>
<protein>
    <recommendedName>
        <fullName evidence="3">DUF721 domain-containing protein</fullName>
    </recommendedName>
</protein>
<dbReference type="Pfam" id="PF05258">
    <property type="entry name" value="DciA"/>
    <property type="match status" value="1"/>
</dbReference>
<dbReference type="InterPro" id="IPR007922">
    <property type="entry name" value="DciA-like"/>
</dbReference>
<name>A0A6F8PWK3_9GAMM</name>
<keyword evidence="2" id="KW-1185">Reference proteome</keyword>
<evidence type="ECO:0000313" key="1">
    <source>
        <dbReference type="EMBL" id="BBP46523.1"/>
    </source>
</evidence>